<dbReference type="Pfam" id="PF10672">
    <property type="entry name" value="Methyltrans_SAM"/>
    <property type="match status" value="1"/>
</dbReference>
<dbReference type="AlphaFoldDB" id="A0A1T4Q283"/>
<keyword evidence="6" id="KW-0949">S-adenosyl-L-methionine</keyword>
<dbReference type="GO" id="GO:0008168">
    <property type="term" value="F:methyltransferase activity"/>
    <property type="evidence" value="ECO:0007669"/>
    <property type="project" value="UniProtKB-KW"/>
</dbReference>
<evidence type="ECO:0000256" key="1">
    <source>
        <dbReference type="ARBA" id="ARBA00004496"/>
    </source>
</evidence>
<evidence type="ECO:0000313" key="10">
    <source>
        <dbReference type="EMBL" id="SJZ97920.1"/>
    </source>
</evidence>
<dbReference type="GO" id="GO:0032259">
    <property type="term" value="P:methylation"/>
    <property type="evidence" value="ECO:0007669"/>
    <property type="project" value="UniProtKB-KW"/>
</dbReference>
<dbReference type="InterPro" id="IPR019614">
    <property type="entry name" value="SAM-dep_methyl-trfase"/>
</dbReference>
<dbReference type="Gene3D" id="2.30.130.10">
    <property type="entry name" value="PUA domain"/>
    <property type="match status" value="1"/>
</dbReference>
<dbReference type="CDD" id="cd11572">
    <property type="entry name" value="RlmI_M_like"/>
    <property type="match status" value="1"/>
</dbReference>
<feature type="domain" description="S-adenosylmethionine-dependent methyltransferase" evidence="8">
    <location>
        <begin position="184"/>
        <end position="334"/>
    </location>
</feature>
<evidence type="ECO:0000256" key="2">
    <source>
        <dbReference type="ARBA" id="ARBA00022490"/>
    </source>
</evidence>
<sequence>MNNDTPTVRLKNAWKSTHPWIFQRLVEKPAQRPRPGSIVDVVGVDGDWIGRGFYNGHSRIALRMLDSDPEAVIDAGWFSRKIAAAVSLRRDVLRLDEVSDAWRVFHSEGDGISGLVVDRYADLLVLEYFSAGAFRHREWIMAALREQFPGCRFHATADEHVQKQESFDFRGFSSDGTGPTTPAIITEHGVRFRADPAGAHKTGFFADQRDNRQWLSQHVEGRRVLDLCCNTGGFAVYAAVRGASEVVGVDIDAEVIEIAKGNAKLNGVRPRFVQADIFPWLRDQGNAGEQYDVVILDPAKMTRDRDQVIPALKKYLDMNKLAISVVKPGGLFATFSCTGLVAEDQFLDMLRRAAFYSNRTVQVLKVAGAGPDHPWLAQVPESRYLKAVFCRVVDRSFGVICSARSNGNSNSSA</sequence>
<keyword evidence="11" id="KW-1185">Reference proteome</keyword>
<evidence type="ECO:0000256" key="3">
    <source>
        <dbReference type="ARBA" id="ARBA00022552"/>
    </source>
</evidence>
<comment type="similarity">
    <text evidence="7">Belongs to the methyltransferase superfamily. RlmI family.</text>
</comment>
<keyword evidence="5 10" id="KW-0808">Transferase</keyword>
<dbReference type="OrthoDB" id="9805492at2"/>
<dbReference type="PROSITE" id="PS50890">
    <property type="entry name" value="PUA"/>
    <property type="match status" value="1"/>
</dbReference>
<organism evidence="10 11">
    <name type="scientific">Lysobacter spongiicola DSM 21749</name>
    <dbReference type="NCBI Taxonomy" id="1122188"/>
    <lineage>
        <taxon>Bacteria</taxon>
        <taxon>Pseudomonadati</taxon>
        <taxon>Pseudomonadota</taxon>
        <taxon>Gammaproteobacteria</taxon>
        <taxon>Lysobacterales</taxon>
        <taxon>Lysobacteraceae</taxon>
        <taxon>Novilysobacter</taxon>
    </lineage>
</organism>
<keyword evidence="3" id="KW-0698">rRNA processing</keyword>
<comment type="subcellular location">
    <subcellularLocation>
        <location evidence="1">Cytoplasm</location>
    </subcellularLocation>
</comment>
<evidence type="ECO:0000256" key="4">
    <source>
        <dbReference type="ARBA" id="ARBA00022603"/>
    </source>
</evidence>
<evidence type="ECO:0000256" key="5">
    <source>
        <dbReference type="ARBA" id="ARBA00022679"/>
    </source>
</evidence>
<protein>
    <submittedName>
        <fullName evidence="10">23S rRNA (Cytosine1962-C5)-methyltransferase</fullName>
    </submittedName>
</protein>
<reference evidence="10 11" key="1">
    <citation type="submission" date="2017-02" db="EMBL/GenBank/DDBJ databases">
        <authorList>
            <person name="Peterson S.W."/>
        </authorList>
    </citation>
    <scope>NUCLEOTIDE SEQUENCE [LARGE SCALE GENOMIC DNA]</scope>
    <source>
        <strain evidence="10 11">DSM 21749</strain>
    </source>
</reference>
<dbReference type="GO" id="GO:0003723">
    <property type="term" value="F:RNA binding"/>
    <property type="evidence" value="ECO:0007669"/>
    <property type="project" value="InterPro"/>
</dbReference>
<dbReference type="Gene3D" id="3.40.50.150">
    <property type="entry name" value="Vaccinia Virus protein VP39"/>
    <property type="match status" value="1"/>
</dbReference>
<dbReference type="CDD" id="cd21153">
    <property type="entry name" value="PUA_RlmI"/>
    <property type="match status" value="1"/>
</dbReference>
<dbReference type="InterPro" id="IPR036974">
    <property type="entry name" value="PUA_sf"/>
</dbReference>
<dbReference type="GO" id="GO:0005737">
    <property type="term" value="C:cytoplasm"/>
    <property type="evidence" value="ECO:0007669"/>
    <property type="project" value="UniProtKB-SubCell"/>
</dbReference>
<dbReference type="PANTHER" id="PTHR42873:SF1">
    <property type="entry name" value="S-ADENOSYLMETHIONINE-DEPENDENT METHYLTRANSFERASE DOMAIN-CONTAINING PROTEIN"/>
    <property type="match status" value="1"/>
</dbReference>
<dbReference type="InterPro" id="IPR041532">
    <property type="entry name" value="RlmI-like_PUA"/>
</dbReference>
<dbReference type="Pfam" id="PF17785">
    <property type="entry name" value="PUA_3"/>
    <property type="match status" value="1"/>
</dbReference>
<dbReference type="SUPFAM" id="SSF53335">
    <property type="entry name" value="S-adenosyl-L-methionine-dependent methyltransferases"/>
    <property type="match status" value="1"/>
</dbReference>
<dbReference type="SUPFAM" id="SSF88697">
    <property type="entry name" value="PUA domain-like"/>
    <property type="match status" value="1"/>
</dbReference>
<name>A0A1T4Q283_9GAMM</name>
<dbReference type="STRING" id="1122188.SAMN02745674_01452"/>
<evidence type="ECO:0000259" key="9">
    <source>
        <dbReference type="Pfam" id="PF17785"/>
    </source>
</evidence>
<dbReference type="InterPro" id="IPR015947">
    <property type="entry name" value="PUA-like_sf"/>
</dbReference>
<evidence type="ECO:0000313" key="11">
    <source>
        <dbReference type="Proteomes" id="UP000190061"/>
    </source>
</evidence>
<dbReference type="EMBL" id="FUXP01000004">
    <property type="protein sequence ID" value="SJZ97920.1"/>
    <property type="molecule type" value="Genomic_DNA"/>
</dbReference>
<dbReference type="InterPro" id="IPR029063">
    <property type="entry name" value="SAM-dependent_MTases_sf"/>
</dbReference>
<dbReference type="PANTHER" id="PTHR42873">
    <property type="entry name" value="RIBOSOMAL RNA LARGE SUBUNIT METHYLTRANSFERASE"/>
    <property type="match status" value="1"/>
</dbReference>
<feature type="domain" description="RlmI-like PUA" evidence="9">
    <location>
        <begin position="12"/>
        <end position="66"/>
    </location>
</feature>
<evidence type="ECO:0000256" key="6">
    <source>
        <dbReference type="ARBA" id="ARBA00022691"/>
    </source>
</evidence>
<gene>
    <name evidence="10" type="ORF">SAMN02745674_01452</name>
</gene>
<proteinExistence type="inferred from homology"/>
<dbReference type="GO" id="GO:0006364">
    <property type="term" value="P:rRNA processing"/>
    <property type="evidence" value="ECO:0007669"/>
    <property type="project" value="UniProtKB-KW"/>
</dbReference>
<dbReference type="Gene3D" id="3.30.750.80">
    <property type="entry name" value="RNA methyltransferase domain (HRMD) like"/>
    <property type="match status" value="1"/>
</dbReference>
<evidence type="ECO:0000259" key="8">
    <source>
        <dbReference type="Pfam" id="PF10672"/>
    </source>
</evidence>
<evidence type="ECO:0000256" key="7">
    <source>
        <dbReference type="ARBA" id="ARBA00038091"/>
    </source>
</evidence>
<keyword evidence="4 10" id="KW-0489">Methyltransferase</keyword>
<dbReference type="CDD" id="cd02440">
    <property type="entry name" value="AdoMet_MTases"/>
    <property type="match status" value="1"/>
</dbReference>
<keyword evidence="2" id="KW-0963">Cytoplasm</keyword>
<accession>A0A1T4Q283</accession>
<dbReference type="Proteomes" id="UP000190061">
    <property type="component" value="Unassembled WGS sequence"/>
</dbReference>